<evidence type="ECO:0000313" key="9">
    <source>
        <dbReference type="EMBL" id="CAI8004214.1"/>
    </source>
</evidence>
<organism evidence="9 10">
    <name type="scientific">Geodia barretti</name>
    <name type="common">Barrett's horny sponge</name>
    <dbReference type="NCBI Taxonomy" id="519541"/>
    <lineage>
        <taxon>Eukaryota</taxon>
        <taxon>Metazoa</taxon>
        <taxon>Porifera</taxon>
        <taxon>Demospongiae</taxon>
        <taxon>Heteroscleromorpha</taxon>
        <taxon>Tetractinellida</taxon>
        <taxon>Astrophorina</taxon>
        <taxon>Geodiidae</taxon>
        <taxon>Geodia</taxon>
    </lineage>
</organism>
<dbReference type="InterPro" id="IPR011050">
    <property type="entry name" value="Pectin_lyase_fold/virulence"/>
</dbReference>
<gene>
    <name evidence="9" type="ORF">GBAR_LOCUS3857</name>
</gene>
<accession>A0AA35R520</accession>
<dbReference type="GO" id="GO:0005576">
    <property type="term" value="C:extracellular region"/>
    <property type="evidence" value="ECO:0007669"/>
    <property type="project" value="UniProtKB-SubCell"/>
</dbReference>
<feature type="chain" id="PRO_5041306111" description="Right handed beta helix domain-containing protein" evidence="8">
    <location>
        <begin position="21"/>
        <end position="598"/>
    </location>
</feature>
<dbReference type="NCBIfam" id="TIGR01376">
    <property type="entry name" value="POMP_repeat"/>
    <property type="match status" value="1"/>
</dbReference>
<evidence type="ECO:0000256" key="8">
    <source>
        <dbReference type="SAM" id="SignalP"/>
    </source>
</evidence>
<evidence type="ECO:0000256" key="4">
    <source>
        <dbReference type="ARBA" id="ARBA00022525"/>
    </source>
</evidence>
<dbReference type="AlphaFoldDB" id="A0AA35R520"/>
<evidence type="ECO:0000256" key="6">
    <source>
        <dbReference type="ARBA" id="ARBA00023136"/>
    </source>
</evidence>
<comment type="subcellular location">
    <subcellularLocation>
        <location evidence="1">Cell envelope</location>
    </subcellularLocation>
    <subcellularLocation>
        <location evidence="2">Cell outer membrane</location>
    </subcellularLocation>
    <subcellularLocation>
        <location evidence="3">Secreted</location>
    </subcellularLocation>
</comment>
<feature type="non-terminal residue" evidence="9">
    <location>
        <position position="598"/>
    </location>
</feature>
<keyword evidence="4" id="KW-0964">Secreted</keyword>
<keyword evidence="10" id="KW-1185">Reference proteome</keyword>
<evidence type="ECO:0000256" key="2">
    <source>
        <dbReference type="ARBA" id="ARBA00004442"/>
    </source>
</evidence>
<dbReference type="SMART" id="SM00710">
    <property type="entry name" value="PbH1"/>
    <property type="match status" value="5"/>
</dbReference>
<feature type="non-terminal residue" evidence="9">
    <location>
        <position position="1"/>
    </location>
</feature>
<name>A0AA35R520_GEOBA</name>
<evidence type="ECO:0000256" key="1">
    <source>
        <dbReference type="ARBA" id="ARBA00004196"/>
    </source>
</evidence>
<comment type="caution">
    <text evidence="9">The sequence shown here is derived from an EMBL/GenBank/DDBJ whole genome shotgun (WGS) entry which is preliminary data.</text>
</comment>
<feature type="signal peptide" evidence="8">
    <location>
        <begin position="1"/>
        <end position="20"/>
    </location>
</feature>
<proteinExistence type="predicted"/>
<dbReference type="EMBL" id="CASHTH010000554">
    <property type="protein sequence ID" value="CAI8004214.1"/>
    <property type="molecule type" value="Genomic_DNA"/>
</dbReference>
<evidence type="ECO:0008006" key="11">
    <source>
        <dbReference type="Google" id="ProtNLM"/>
    </source>
</evidence>
<evidence type="ECO:0000313" key="10">
    <source>
        <dbReference type="Proteomes" id="UP001174909"/>
    </source>
</evidence>
<evidence type="ECO:0000256" key="5">
    <source>
        <dbReference type="ARBA" id="ARBA00022729"/>
    </source>
</evidence>
<sequence>AVALVLCVYLLSVASQGVVGDKVYTVVANQSASSCLSDNKTECSLMYYAAHPDQYFREDNTTFHFLPGQHELVDSTLVLMANISNLALYGTDVHEVTVVCSGEDSGGFSFYNVTNLTLKNLGLWNCSKRHRWLYDSVAVYIQQTVDVKMNRINIQNTPGLGLSLKNLYGNISINNITVDYSHNTKMSKGINFVYYCSYPYENSLLVNNVKISDSFFRHGINNFDSVAPSSGITVGLLCSANVSIVFDNVVVSGNQGKNGGNVFIEFTGWSTLWSISVSFLNSKILNGTANSGGGICVFAIAGGVNSGHSTLRSSTTILNVENTHFEGNTAYHNGGAVYLRLTQNSQRDIGRIVFKNNCTFKRNQLVYHSHLHGGIAVCILTFLLPSYDNHGTIFFEIEFSNCKFLENSVAQHSAAVPRTGALYAECASSITLRNCTFINNTCSGIVGIYSNFLLHGENKVSGNSAYKGGGLFFCSFSMMHLHNGTVLNIVNNHATLSGGGIYVDGECSPAVEFCLFQVDNVTADNATLQQTQVRLINNTAVSGSALYGGLIDWCILYVKRGQKFSTSYPAKIFNNTFHITTAKHDLSAISSNPIYVRF</sequence>
<dbReference type="InterPro" id="IPR003368">
    <property type="entry name" value="POMP_repeat"/>
</dbReference>
<protein>
    <recommendedName>
        <fullName evidence="11">Right handed beta helix domain-containing protein</fullName>
    </recommendedName>
</protein>
<keyword evidence="5 8" id="KW-0732">Signal</keyword>
<keyword evidence="7" id="KW-0998">Cell outer membrane</keyword>
<reference evidence="9" key="1">
    <citation type="submission" date="2023-03" db="EMBL/GenBank/DDBJ databases">
        <authorList>
            <person name="Steffen K."/>
            <person name="Cardenas P."/>
        </authorList>
    </citation>
    <scope>NUCLEOTIDE SEQUENCE</scope>
</reference>
<evidence type="ECO:0000256" key="3">
    <source>
        <dbReference type="ARBA" id="ARBA00004613"/>
    </source>
</evidence>
<dbReference type="Proteomes" id="UP001174909">
    <property type="component" value="Unassembled WGS sequence"/>
</dbReference>
<dbReference type="InterPro" id="IPR006626">
    <property type="entry name" value="PbH1"/>
</dbReference>
<dbReference type="SUPFAM" id="SSF51126">
    <property type="entry name" value="Pectin lyase-like"/>
    <property type="match status" value="2"/>
</dbReference>
<evidence type="ECO:0000256" key="7">
    <source>
        <dbReference type="ARBA" id="ARBA00023237"/>
    </source>
</evidence>
<keyword evidence="6" id="KW-0472">Membrane</keyword>